<dbReference type="AlphaFoldDB" id="A0A0K2TFB9"/>
<protein>
    <submittedName>
        <fullName evidence="1">Uncharacterized protein</fullName>
    </submittedName>
</protein>
<sequence>MKQCHSSEGKLSNHGVDRVQKPQSLMIWAALTETRFVPARVKINTKEYISSILEEGLVP</sequence>
<organism evidence="1">
    <name type="scientific">Lepeophtheirus salmonis</name>
    <name type="common">Salmon louse</name>
    <name type="synonym">Caligus salmonis</name>
    <dbReference type="NCBI Taxonomy" id="72036"/>
    <lineage>
        <taxon>Eukaryota</taxon>
        <taxon>Metazoa</taxon>
        <taxon>Ecdysozoa</taxon>
        <taxon>Arthropoda</taxon>
        <taxon>Crustacea</taxon>
        <taxon>Multicrustacea</taxon>
        <taxon>Hexanauplia</taxon>
        <taxon>Copepoda</taxon>
        <taxon>Siphonostomatoida</taxon>
        <taxon>Caligidae</taxon>
        <taxon>Lepeophtheirus</taxon>
    </lineage>
</organism>
<proteinExistence type="predicted"/>
<accession>A0A0K2TFB9</accession>
<reference evidence="1" key="1">
    <citation type="submission" date="2014-05" db="EMBL/GenBank/DDBJ databases">
        <authorList>
            <person name="Chronopoulou M."/>
        </authorList>
    </citation>
    <scope>NUCLEOTIDE SEQUENCE</scope>
    <source>
        <tissue evidence="1">Whole organism</tissue>
    </source>
</reference>
<evidence type="ECO:0000313" key="1">
    <source>
        <dbReference type="EMBL" id="CDW24277.1"/>
    </source>
</evidence>
<name>A0A0K2TFB9_LEPSM</name>
<dbReference type="EMBL" id="HACA01006916">
    <property type="protein sequence ID" value="CDW24277.1"/>
    <property type="molecule type" value="Transcribed_RNA"/>
</dbReference>